<gene>
    <name evidence="4" type="ORF">SAMN05661099_1370</name>
</gene>
<dbReference type="PANTHER" id="PTHR48107">
    <property type="entry name" value="NADPH-DEPENDENT ALDEHYDE REDUCTASE-LIKE PROTEIN, CHLOROPLASTIC-RELATED"/>
    <property type="match status" value="1"/>
</dbReference>
<dbReference type="Proteomes" id="UP000189981">
    <property type="component" value="Unassembled WGS sequence"/>
</dbReference>
<proteinExistence type="inferred from homology"/>
<organism evidence="4 5">
    <name type="scientific">Daejeonella lutea</name>
    <dbReference type="NCBI Taxonomy" id="572036"/>
    <lineage>
        <taxon>Bacteria</taxon>
        <taxon>Pseudomonadati</taxon>
        <taxon>Bacteroidota</taxon>
        <taxon>Sphingobacteriia</taxon>
        <taxon>Sphingobacteriales</taxon>
        <taxon>Sphingobacteriaceae</taxon>
        <taxon>Daejeonella</taxon>
    </lineage>
</organism>
<keyword evidence="2" id="KW-0560">Oxidoreductase</keyword>
<dbReference type="CDD" id="cd05355">
    <property type="entry name" value="SDR_c1"/>
    <property type="match status" value="1"/>
</dbReference>
<dbReference type="InterPro" id="IPR020904">
    <property type="entry name" value="Sc_DH/Rdtase_CS"/>
</dbReference>
<feature type="region of interest" description="Disordered" evidence="3">
    <location>
        <begin position="1"/>
        <end position="33"/>
    </location>
</feature>
<sequence length="287" mass="31332">MNAKPKSFSENEKQDSQPGTEQEMSPRPEYINPNYKAAGKLTNKTALITGGDSGIGRAVAIHFAMEGADIAVAYLDESQDARETKRLVEQAGRKCILLRGDIRKKEFCDKIVNQTISKLGTLNILVNNAAQQFPQDDFLKISKGQLEKTFNVNILPYFFLSQAAVKNMKDGDCIINTSSVTAYRGSPHLIDYSSTKGAIVSFTRSLSENLAPQKIRVNSVAPGPVWTPLIVSSFDKEEIKQFGKKVPMGRAGQPSEIAPAYVFLASEDASYITGQVIHVNGGELING</sequence>
<name>A0A1T5B6R2_9SPHI</name>
<dbReference type="GO" id="GO:0016614">
    <property type="term" value="F:oxidoreductase activity, acting on CH-OH group of donors"/>
    <property type="evidence" value="ECO:0007669"/>
    <property type="project" value="UniProtKB-ARBA"/>
</dbReference>
<keyword evidence="5" id="KW-1185">Reference proteome</keyword>
<dbReference type="NCBIfam" id="NF005214">
    <property type="entry name" value="PRK06701.1"/>
    <property type="match status" value="1"/>
</dbReference>
<dbReference type="SUPFAM" id="SSF51735">
    <property type="entry name" value="NAD(P)-binding Rossmann-fold domains"/>
    <property type="match status" value="1"/>
</dbReference>
<dbReference type="RefSeq" id="WP_079701853.1">
    <property type="nucleotide sequence ID" value="NZ_FUYR01000001.1"/>
</dbReference>
<evidence type="ECO:0000313" key="4">
    <source>
        <dbReference type="EMBL" id="SKB42958.1"/>
    </source>
</evidence>
<dbReference type="NCBIfam" id="NF005559">
    <property type="entry name" value="PRK07231.1"/>
    <property type="match status" value="1"/>
</dbReference>
<evidence type="ECO:0000256" key="1">
    <source>
        <dbReference type="ARBA" id="ARBA00006484"/>
    </source>
</evidence>
<dbReference type="OrthoDB" id="9803333at2"/>
<dbReference type="Pfam" id="PF13561">
    <property type="entry name" value="adh_short_C2"/>
    <property type="match status" value="1"/>
</dbReference>
<dbReference type="FunFam" id="3.40.50.720:FF:000084">
    <property type="entry name" value="Short-chain dehydrogenase reductase"/>
    <property type="match status" value="1"/>
</dbReference>
<dbReference type="PRINTS" id="PR00080">
    <property type="entry name" value="SDRFAMILY"/>
</dbReference>
<reference evidence="5" key="1">
    <citation type="submission" date="2017-02" db="EMBL/GenBank/DDBJ databases">
        <authorList>
            <person name="Varghese N."/>
            <person name="Submissions S."/>
        </authorList>
    </citation>
    <scope>NUCLEOTIDE SEQUENCE [LARGE SCALE GENOMIC DNA]</scope>
    <source>
        <strain evidence="5">DSM 22385</strain>
    </source>
</reference>
<dbReference type="PROSITE" id="PS00061">
    <property type="entry name" value="ADH_SHORT"/>
    <property type="match status" value="1"/>
</dbReference>
<protein>
    <submittedName>
        <fullName evidence="4">NAD(P)-dependent dehydrogenase, short-chain alcohol dehydrogenase family</fullName>
    </submittedName>
</protein>
<dbReference type="EMBL" id="FUYR01000001">
    <property type="protein sequence ID" value="SKB42958.1"/>
    <property type="molecule type" value="Genomic_DNA"/>
</dbReference>
<dbReference type="Gene3D" id="3.40.50.720">
    <property type="entry name" value="NAD(P)-binding Rossmann-like Domain"/>
    <property type="match status" value="1"/>
</dbReference>
<dbReference type="PANTHER" id="PTHR48107:SF16">
    <property type="entry name" value="NADPH-DEPENDENT ALDEHYDE REDUCTASE 1, CHLOROPLASTIC"/>
    <property type="match status" value="1"/>
</dbReference>
<evidence type="ECO:0000256" key="3">
    <source>
        <dbReference type="SAM" id="MobiDB-lite"/>
    </source>
</evidence>
<evidence type="ECO:0000256" key="2">
    <source>
        <dbReference type="ARBA" id="ARBA00023002"/>
    </source>
</evidence>
<dbReference type="InterPro" id="IPR036291">
    <property type="entry name" value="NAD(P)-bd_dom_sf"/>
</dbReference>
<dbReference type="InterPro" id="IPR002347">
    <property type="entry name" value="SDR_fam"/>
</dbReference>
<evidence type="ECO:0000313" key="5">
    <source>
        <dbReference type="Proteomes" id="UP000189981"/>
    </source>
</evidence>
<accession>A0A1T5B6R2</accession>
<dbReference type="AlphaFoldDB" id="A0A1T5B6R2"/>
<dbReference type="STRING" id="572036.SAMN05661099_1370"/>
<comment type="similarity">
    <text evidence="1">Belongs to the short-chain dehydrogenases/reductases (SDR) family.</text>
</comment>
<dbReference type="PRINTS" id="PR00081">
    <property type="entry name" value="GDHRDH"/>
</dbReference>